<protein>
    <submittedName>
        <fullName evidence="1">Uncharacterized protein</fullName>
    </submittedName>
</protein>
<organism evidence="1 2">
    <name type="scientific">Saccharothrix hoggarensis</name>
    <dbReference type="NCBI Taxonomy" id="913853"/>
    <lineage>
        <taxon>Bacteria</taxon>
        <taxon>Bacillati</taxon>
        <taxon>Actinomycetota</taxon>
        <taxon>Actinomycetes</taxon>
        <taxon>Pseudonocardiales</taxon>
        <taxon>Pseudonocardiaceae</taxon>
        <taxon>Saccharothrix</taxon>
    </lineage>
</organism>
<name>A0ABW3QIG9_9PSEU</name>
<reference evidence="2" key="1">
    <citation type="journal article" date="2019" name="Int. J. Syst. Evol. Microbiol.">
        <title>The Global Catalogue of Microorganisms (GCM) 10K type strain sequencing project: providing services to taxonomists for standard genome sequencing and annotation.</title>
        <authorList>
            <consortium name="The Broad Institute Genomics Platform"/>
            <consortium name="The Broad Institute Genome Sequencing Center for Infectious Disease"/>
            <person name="Wu L."/>
            <person name="Ma J."/>
        </authorList>
    </citation>
    <scope>NUCLEOTIDE SEQUENCE [LARGE SCALE GENOMIC DNA]</scope>
    <source>
        <strain evidence="2">CCUG 60214</strain>
    </source>
</reference>
<keyword evidence="2" id="KW-1185">Reference proteome</keyword>
<dbReference type="RefSeq" id="WP_380718761.1">
    <property type="nucleotide sequence ID" value="NZ_JBHTLK010000003.1"/>
</dbReference>
<gene>
    <name evidence="1" type="ORF">ACFQ3T_01230</name>
</gene>
<dbReference type="Proteomes" id="UP001597168">
    <property type="component" value="Unassembled WGS sequence"/>
</dbReference>
<evidence type="ECO:0000313" key="1">
    <source>
        <dbReference type="EMBL" id="MFD1145740.1"/>
    </source>
</evidence>
<evidence type="ECO:0000313" key="2">
    <source>
        <dbReference type="Proteomes" id="UP001597168"/>
    </source>
</evidence>
<proteinExistence type="predicted"/>
<comment type="caution">
    <text evidence="1">The sequence shown here is derived from an EMBL/GenBank/DDBJ whole genome shotgun (WGS) entry which is preliminary data.</text>
</comment>
<dbReference type="EMBL" id="JBHTLK010000003">
    <property type="protein sequence ID" value="MFD1145740.1"/>
    <property type="molecule type" value="Genomic_DNA"/>
</dbReference>
<accession>A0ABW3QIG9</accession>
<sequence>MTADLPMRVDPLAFAGRVEVRFGNAFPAVLLVDHAALPRLVRGLTEGQAALEQVAPPKAGRHVLVEEVDDDATGEG</sequence>